<feature type="signal peptide" evidence="1">
    <location>
        <begin position="1"/>
        <end position="18"/>
    </location>
</feature>
<dbReference type="EMBL" id="JBHGVX010000004">
    <property type="protein sequence ID" value="KAL1797065.1"/>
    <property type="molecule type" value="Genomic_DNA"/>
</dbReference>
<dbReference type="Proteomes" id="UP001578633">
    <property type="component" value="Chromosome 4"/>
</dbReference>
<evidence type="ECO:0000313" key="3">
    <source>
        <dbReference type="Proteomes" id="UP001578633"/>
    </source>
</evidence>
<evidence type="ECO:0000313" key="2">
    <source>
        <dbReference type="EMBL" id="KAL1797065.1"/>
    </source>
</evidence>
<accession>A0ABR3UL53</accession>
<dbReference type="RefSeq" id="XP_069307649.1">
    <property type="nucleotide sequence ID" value="XM_069451829.1"/>
</dbReference>
<evidence type="ECO:0008006" key="4">
    <source>
        <dbReference type="Google" id="ProtNLM"/>
    </source>
</evidence>
<dbReference type="GeneID" id="96085927"/>
<gene>
    <name evidence="2" type="ORF">ACET3X_005605</name>
</gene>
<comment type="caution">
    <text evidence="2">The sequence shown here is derived from an EMBL/GenBank/DDBJ whole genome shotgun (WGS) entry which is preliminary data.</text>
</comment>
<evidence type="ECO:0000256" key="1">
    <source>
        <dbReference type="SAM" id="SignalP"/>
    </source>
</evidence>
<keyword evidence="3" id="KW-1185">Reference proteome</keyword>
<reference evidence="2 3" key="1">
    <citation type="submission" date="2024-09" db="EMBL/GenBank/DDBJ databases">
        <title>T2T genomes of carrot and Alternaria dauci and their utility for understanding host-pathogen interaction during carrot leaf blight disease.</title>
        <authorList>
            <person name="Liu W."/>
            <person name="Xu S."/>
            <person name="Ou C."/>
            <person name="Liu X."/>
            <person name="Zhuang F."/>
            <person name="Deng X.W."/>
        </authorList>
    </citation>
    <scope>NUCLEOTIDE SEQUENCE [LARGE SCALE GENOMIC DNA]</scope>
    <source>
        <strain evidence="2 3">A2016</strain>
    </source>
</reference>
<protein>
    <recommendedName>
        <fullName evidence="4">Celp0028 effector like protein</fullName>
    </recommendedName>
</protein>
<name>A0ABR3UL53_9PLEO</name>
<proteinExistence type="predicted"/>
<sequence>MHFTPLLALASSAALVAAAPAPINIGIDDVILHGNGRYTVMKRSDFEELEAARKSGVVPPKPAYLLDNHFSGNETDLQPSKHDKRETSIIIPNPNSRFLGWDVQVSQVTRGAPTTIAVAAGFTVGNSISVGMSSTLTLVKDFLQVAMSVDYTQSWSTTQTQTFTATVPEGKYGAFVTNPWTDRASGNVWTGTIGGDGELSYYQADSFTSKQYDTMEWVDGVTGLCIGDTVPLPRCLGEGTL</sequence>
<feature type="chain" id="PRO_5045086157" description="Celp0028 effector like protein" evidence="1">
    <location>
        <begin position="19"/>
        <end position="241"/>
    </location>
</feature>
<organism evidence="2 3">
    <name type="scientific">Alternaria dauci</name>
    <dbReference type="NCBI Taxonomy" id="48095"/>
    <lineage>
        <taxon>Eukaryota</taxon>
        <taxon>Fungi</taxon>
        <taxon>Dikarya</taxon>
        <taxon>Ascomycota</taxon>
        <taxon>Pezizomycotina</taxon>
        <taxon>Dothideomycetes</taxon>
        <taxon>Pleosporomycetidae</taxon>
        <taxon>Pleosporales</taxon>
        <taxon>Pleosporineae</taxon>
        <taxon>Pleosporaceae</taxon>
        <taxon>Alternaria</taxon>
        <taxon>Alternaria sect. Porri</taxon>
    </lineage>
</organism>
<keyword evidence="1" id="KW-0732">Signal</keyword>